<evidence type="ECO:0008006" key="4">
    <source>
        <dbReference type="Google" id="ProtNLM"/>
    </source>
</evidence>
<accession>A0A918TMP0</accession>
<name>A0A918TMP0_STRCJ</name>
<dbReference type="RefSeq" id="WP_190110508.1">
    <property type="nucleotide sequence ID" value="NZ_BMVB01000009.1"/>
</dbReference>
<feature type="transmembrane region" description="Helical" evidence="1">
    <location>
        <begin position="14"/>
        <end position="33"/>
    </location>
</feature>
<evidence type="ECO:0000256" key="1">
    <source>
        <dbReference type="SAM" id="Phobius"/>
    </source>
</evidence>
<reference evidence="2" key="2">
    <citation type="submission" date="2020-09" db="EMBL/GenBank/DDBJ databases">
        <authorList>
            <person name="Sun Q."/>
            <person name="Ohkuma M."/>
        </authorList>
    </citation>
    <scope>NUCLEOTIDE SEQUENCE</scope>
    <source>
        <strain evidence="2">JCM 4633</strain>
    </source>
</reference>
<feature type="transmembrane region" description="Helical" evidence="1">
    <location>
        <begin position="91"/>
        <end position="112"/>
    </location>
</feature>
<keyword evidence="1" id="KW-0472">Membrane</keyword>
<evidence type="ECO:0000313" key="3">
    <source>
        <dbReference type="Proteomes" id="UP000646244"/>
    </source>
</evidence>
<keyword evidence="1" id="KW-0812">Transmembrane</keyword>
<organism evidence="2 3">
    <name type="scientific">Streptomyces cinnamoneus</name>
    <name type="common">Streptoverticillium cinnamoneum</name>
    <dbReference type="NCBI Taxonomy" id="53446"/>
    <lineage>
        <taxon>Bacteria</taxon>
        <taxon>Bacillati</taxon>
        <taxon>Actinomycetota</taxon>
        <taxon>Actinomycetes</taxon>
        <taxon>Kitasatosporales</taxon>
        <taxon>Streptomycetaceae</taxon>
        <taxon>Streptomyces</taxon>
        <taxon>Streptomyces cinnamoneus group</taxon>
    </lineage>
</organism>
<feature type="transmembrane region" description="Helical" evidence="1">
    <location>
        <begin position="188"/>
        <end position="206"/>
    </location>
</feature>
<feature type="transmembrane region" description="Helical" evidence="1">
    <location>
        <begin position="132"/>
        <end position="149"/>
    </location>
</feature>
<evidence type="ECO:0000313" key="2">
    <source>
        <dbReference type="EMBL" id="GHC53767.1"/>
    </source>
</evidence>
<dbReference type="Proteomes" id="UP000646244">
    <property type="component" value="Unassembled WGS sequence"/>
</dbReference>
<proteinExistence type="predicted"/>
<comment type="caution">
    <text evidence="2">The sequence shown here is derived from an EMBL/GenBank/DDBJ whole genome shotgun (WGS) entry which is preliminary data.</text>
</comment>
<dbReference type="EMBL" id="BMVB01000009">
    <property type="protein sequence ID" value="GHC53767.1"/>
    <property type="molecule type" value="Genomic_DNA"/>
</dbReference>
<feature type="transmembrane region" description="Helical" evidence="1">
    <location>
        <begin position="62"/>
        <end position="84"/>
    </location>
</feature>
<dbReference type="AlphaFoldDB" id="A0A918TMP0"/>
<protein>
    <recommendedName>
        <fullName evidence="4">DUF1648 domain-containing protein</fullName>
    </recommendedName>
</protein>
<sequence length="325" mass="33537">MNVLLSIAKERRRLLLVVLPHLLACAAFLTVFLSRHDRLPDPMATHFSGAGRADGYTALGSFPYTALALLLVPTVLFTALAYGMRGGRTRALVALGYALAGLLGYLLCALVLDNARAGTDGAGARLELWELGVALAVAAAAGGLGWLLAGPDATPAREPAAVVAPRLELRDGEAVTWTRSIASRPLRLAGLALVLPGTAVGLLAGWGAGVGLVVGGLVVCAFSAARVTVDRHGLTTSLPWLPRPRLRIPLDRIETATSRPVDPLADLGGWGYRVVPGRSGLVLRSGEAVVARLTTGSEFVVTVDDAATAAALLDALAARARTGGA</sequence>
<reference evidence="2" key="1">
    <citation type="journal article" date="2014" name="Int. J. Syst. Evol. Microbiol.">
        <title>Complete genome sequence of Corynebacterium casei LMG S-19264T (=DSM 44701T), isolated from a smear-ripened cheese.</title>
        <authorList>
            <consortium name="US DOE Joint Genome Institute (JGI-PGF)"/>
            <person name="Walter F."/>
            <person name="Albersmeier A."/>
            <person name="Kalinowski J."/>
            <person name="Ruckert C."/>
        </authorList>
    </citation>
    <scope>NUCLEOTIDE SEQUENCE</scope>
    <source>
        <strain evidence="2">JCM 4633</strain>
    </source>
</reference>
<gene>
    <name evidence="2" type="ORF">GCM10010507_32560</name>
</gene>
<keyword evidence="1" id="KW-1133">Transmembrane helix</keyword>